<reference evidence="1 2" key="1">
    <citation type="submission" date="2019-05" db="EMBL/GenBank/DDBJ databases">
        <title>Emergence of the Ug99 lineage of the wheat stem rust pathogen through somatic hybridization.</title>
        <authorList>
            <person name="Li F."/>
            <person name="Upadhyaya N.M."/>
            <person name="Sperschneider J."/>
            <person name="Matny O."/>
            <person name="Nguyen-Phuc H."/>
            <person name="Mago R."/>
            <person name="Raley C."/>
            <person name="Miller M.E."/>
            <person name="Silverstein K.A.T."/>
            <person name="Henningsen E."/>
            <person name="Hirsch C.D."/>
            <person name="Visser B."/>
            <person name="Pretorius Z.A."/>
            <person name="Steffenson B.J."/>
            <person name="Schwessinger B."/>
            <person name="Dodds P.N."/>
            <person name="Figueroa M."/>
        </authorList>
    </citation>
    <scope>NUCLEOTIDE SEQUENCE [LARGE SCALE GENOMIC DNA]</scope>
    <source>
        <strain evidence="1">21-0</strain>
    </source>
</reference>
<protein>
    <submittedName>
        <fullName evidence="1">Uncharacterized protein</fullName>
    </submittedName>
</protein>
<organism evidence="1 2">
    <name type="scientific">Puccinia graminis f. sp. tritici</name>
    <dbReference type="NCBI Taxonomy" id="56615"/>
    <lineage>
        <taxon>Eukaryota</taxon>
        <taxon>Fungi</taxon>
        <taxon>Dikarya</taxon>
        <taxon>Basidiomycota</taxon>
        <taxon>Pucciniomycotina</taxon>
        <taxon>Pucciniomycetes</taxon>
        <taxon>Pucciniales</taxon>
        <taxon>Pucciniaceae</taxon>
        <taxon>Puccinia</taxon>
    </lineage>
</organism>
<dbReference type="AlphaFoldDB" id="A0A5B0PK45"/>
<comment type="caution">
    <text evidence="1">The sequence shown here is derived from an EMBL/GenBank/DDBJ whole genome shotgun (WGS) entry which is preliminary data.</text>
</comment>
<name>A0A5B0PK45_PUCGR</name>
<dbReference type="EMBL" id="VSWC01000053">
    <property type="protein sequence ID" value="KAA1101034.1"/>
    <property type="molecule type" value="Genomic_DNA"/>
</dbReference>
<evidence type="ECO:0000313" key="2">
    <source>
        <dbReference type="Proteomes" id="UP000324748"/>
    </source>
</evidence>
<keyword evidence="2" id="KW-1185">Reference proteome</keyword>
<sequence length="148" mass="16651">MCEGTYIPCQQNVISSIVFFLGQLLPSSPPPKDSVFTFNSRLSTMRFSRSTMFFLTASSGLANATGWTGYYDCSDPSYPLSLCSITNKNSSPPNSRVWMRDRKQGTKYTYWCGPNESKHCCPAYVVNVAKEHSNDFSDQTFTLMCQNK</sequence>
<accession>A0A5B0PK45</accession>
<proteinExistence type="predicted"/>
<dbReference type="Proteomes" id="UP000324748">
    <property type="component" value="Unassembled WGS sequence"/>
</dbReference>
<gene>
    <name evidence="1" type="ORF">PGT21_005084</name>
</gene>
<evidence type="ECO:0000313" key="1">
    <source>
        <dbReference type="EMBL" id="KAA1101034.1"/>
    </source>
</evidence>